<reference evidence="1 2" key="1">
    <citation type="submission" date="2020-06" db="EMBL/GenBank/DDBJ databases">
        <title>Transcriptomic and genomic resources for Thalictrum thalictroides and T. hernandezii: Facilitating candidate gene discovery in an emerging model plant lineage.</title>
        <authorList>
            <person name="Arias T."/>
            <person name="Riano-Pachon D.M."/>
            <person name="Di Stilio V.S."/>
        </authorList>
    </citation>
    <scope>NUCLEOTIDE SEQUENCE [LARGE SCALE GENOMIC DNA]</scope>
    <source>
        <strain evidence="2">cv. WT478/WT964</strain>
        <tissue evidence="1">Leaves</tissue>
    </source>
</reference>
<evidence type="ECO:0000313" key="1">
    <source>
        <dbReference type="EMBL" id="KAF5183666.1"/>
    </source>
</evidence>
<accession>A0A7J6VEX5</accession>
<dbReference type="Proteomes" id="UP000554482">
    <property type="component" value="Unassembled WGS sequence"/>
</dbReference>
<evidence type="ECO:0000313" key="2">
    <source>
        <dbReference type="Proteomes" id="UP000554482"/>
    </source>
</evidence>
<sequence length="63" mass="7382">MNFPYVMNNGGCEDDLEKIVIPDIGVRDDKLIDFRNVMMMMIRRWDFVMRNGGYPVISPDINL</sequence>
<gene>
    <name evidence="1" type="ORF">FRX31_026747</name>
</gene>
<dbReference type="AlphaFoldDB" id="A0A7J6VEX5"/>
<name>A0A7J6VEX5_THATH</name>
<comment type="caution">
    <text evidence="1">The sequence shown here is derived from an EMBL/GenBank/DDBJ whole genome shotgun (WGS) entry which is preliminary data.</text>
</comment>
<dbReference type="EMBL" id="JABWDY010033113">
    <property type="protein sequence ID" value="KAF5183666.1"/>
    <property type="molecule type" value="Genomic_DNA"/>
</dbReference>
<proteinExistence type="predicted"/>
<keyword evidence="2" id="KW-1185">Reference proteome</keyword>
<organism evidence="1 2">
    <name type="scientific">Thalictrum thalictroides</name>
    <name type="common">Rue-anemone</name>
    <name type="synonym">Anemone thalictroides</name>
    <dbReference type="NCBI Taxonomy" id="46969"/>
    <lineage>
        <taxon>Eukaryota</taxon>
        <taxon>Viridiplantae</taxon>
        <taxon>Streptophyta</taxon>
        <taxon>Embryophyta</taxon>
        <taxon>Tracheophyta</taxon>
        <taxon>Spermatophyta</taxon>
        <taxon>Magnoliopsida</taxon>
        <taxon>Ranunculales</taxon>
        <taxon>Ranunculaceae</taxon>
        <taxon>Thalictroideae</taxon>
        <taxon>Thalictrum</taxon>
    </lineage>
</organism>
<protein>
    <submittedName>
        <fullName evidence="1">Uncharacterized protein</fullName>
    </submittedName>
</protein>